<reference evidence="2" key="1">
    <citation type="submission" date="2014-06" db="EMBL/GenBank/DDBJ databases">
        <authorList>
            <person name="Winans N.J."/>
            <person name="Newell P.D."/>
            <person name="Douglas A.E."/>
        </authorList>
    </citation>
    <scope>NUCLEOTIDE SEQUENCE [LARGE SCALE GENOMIC DNA]</scope>
    <source>
        <strain evidence="2">DmL_052</strain>
    </source>
</reference>
<evidence type="ECO:0008006" key="3">
    <source>
        <dbReference type="Google" id="ProtNLM"/>
    </source>
</evidence>
<sequence>MTQDPMPRIAAFTLCYKEHVMLPLWINHYSKLVGRENLFILDHTNDLPVTINDIKSIAIPRPNYDEVTRLNAIKAWQQKLLESYDWVIFSDTDEFIIFRHPSPQIILQDYLKNQTAQIIRCIGIDVIDPGNVPTINWTQPILPQRSKGILSNWSCKALISSVANNWNPGFHTTNSSSTIDSHFWLFHLKYADETHLMQRLSMTRQFNWSAESTKAGFGGSHRVPDFVMKRHLNNLRNNRADGTLDDFLQTLPNMDSVSSPLMDIPQDFLPLL</sequence>
<dbReference type="RefSeq" id="WP_086632286.1">
    <property type="nucleotide sequence ID" value="NZ_JOPB01000007.1"/>
</dbReference>
<comment type="caution">
    <text evidence="1">The sequence shown here is derived from an EMBL/GenBank/DDBJ whole genome shotgun (WGS) entry which is preliminary data.</text>
</comment>
<proteinExistence type="predicted"/>
<dbReference type="Proteomes" id="UP000194946">
    <property type="component" value="Unassembled WGS sequence"/>
</dbReference>
<name>A0A251ZU02_9PROT</name>
<dbReference type="Pfam" id="PF13704">
    <property type="entry name" value="Glyco_tranf_2_4"/>
    <property type="match status" value="1"/>
</dbReference>
<gene>
    <name evidence="1" type="ORF">HK18_08810</name>
</gene>
<protein>
    <recommendedName>
        <fullName evidence="3">Glycosyl transferase family 2</fullName>
    </recommendedName>
</protein>
<keyword evidence="2" id="KW-1185">Reference proteome</keyword>
<dbReference type="AlphaFoldDB" id="A0A251ZU02"/>
<accession>A0A251ZU02</accession>
<dbReference type="EMBL" id="JOPB01000007">
    <property type="protein sequence ID" value="OUI78144.1"/>
    <property type="molecule type" value="Genomic_DNA"/>
</dbReference>
<evidence type="ECO:0000313" key="1">
    <source>
        <dbReference type="EMBL" id="OUI78144.1"/>
    </source>
</evidence>
<organism evidence="1 2">
    <name type="scientific">Commensalibacter intestini</name>
    <dbReference type="NCBI Taxonomy" id="479936"/>
    <lineage>
        <taxon>Bacteria</taxon>
        <taxon>Pseudomonadati</taxon>
        <taxon>Pseudomonadota</taxon>
        <taxon>Alphaproteobacteria</taxon>
        <taxon>Acetobacterales</taxon>
        <taxon>Acetobacteraceae</taxon>
    </lineage>
</organism>
<evidence type="ECO:0000313" key="2">
    <source>
        <dbReference type="Proteomes" id="UP000194946"/>
    </source>
</evidence>